<feature type="compositionally biased region" description="Polar residues" evidence="1">
    <location>
        <begin position="236"/>
        <end position="252"/>
    </location>
</feature>
<feature type="region of interest" description="Disordered" evidence="1">
    <location>
        <begin position="174"/>
        <end position="220"/>
    </location>
</feature>
<proteinExistence type="predicted"/>
<reference evidence="2 3" key="1">
    <citation type="submission" date="2018-02" db="EMBL/GenBank/DDBJ databases">
        <title>Draft genome sequences of Elsinoe sp., causing black scab on jojoba.</title>
        <authorList>
            <person name="Stodart B."/>
            <person name="Jeffress S."/>
            <person name="Ash G."/>
            <person name="Arun Chinnappa K."/>
        </authorList>
    </citation>
    <scope>NUCLEOTIDE SEQUENCE [LARGE SCALE GENOMIC DNA]</scope>
    <source>
        <strain evidence="2 3">Hillstone_2</strain>
    </source>
</reference>
<feature type="compositionally biased region" description="Polar residues" evidence="1">
    <location>
        <begin position="379"/>
        <end position="391"/>
    </location>
</feature>
<organism evidence="2 3">
    <name type="scientific">Elsinoe australis</name>
    <dbReference type="NCBI Taxonomy" id="40998"/>
    <lineage>
        <taxon>Eukaryota</taxon>
        <taxon>Fungi</taxon>
        <taxon>Dikarya</taxon>
        <taxon>Ascomycota</taxon>
        <taxon>Pezizomycotina</taxon>
        <taxon>Dothideomycetes</taxon>
        <taxon>Dothideomycetidae</taxon>
        <taxon>Myriangiales</taxon>
        <taxon>Elsinoaceae</taxon>
        <taxon>Elsinoe</taxon>
    </lineage>
</organism>
<sequence length="591" mass="66724">MRRTYHTLPDEQSLGLDIPRLPPVPFEAGDISNRRRSMKMGIMYPPTSRPSLEAHIYMHWMWDRKRFAEFCPWACNASKKLCNEWKHLEYSRAHQAFAKLRKKLRKPTPTQLWLHAHSPSTFHRKYPSADDAESLYAYDLTQSTSSKCLTMSTELKQPERGACLDHESKAPAHASCKVRHKVHAEPAASANNVNCRNQQHPSTTPRQQAAMNAPPRTATASFQQALAQNIFHVQKPQMQRPTSGNGVHQSTISKKRKREHHDSSTMTSVVPEEKNRDPVREYPALNNLERSQSGKSRKAKKTRRECVKPDPTQTDSKGQLRARESPEVIDLTRSPSKKSIKVSRAVRQDPSPSCESSQSLSQSYGNGSVAGESPRPWQPNASSNDTCSANPGETKAVEPSKCDVTYVDRGTQTEISSIDHGLDGTQGTLTRSVEVIQTSLRPVRASLIRHNRQERNGLQNPVTKVTDSERGTTGTPTQPNSLQLSKRLSMSNPATSTSNADTQSWSRSRPLHSGSSLRKGHRTNLVQQFNDADLYQNNKVAPPHVRRSDHWRPPDRRYSERVNQGDRGWPGRSQSHERKALHEKRRRGSKR</sequence>
<dbReference type="EMBL" id="PTQR01000061">
    <property type="protein sequence ID" value="TKX22713.1"/>
    <property type="molecule type" value="Genomic_DNA"/>
</dbReference>
<protein>
    <submittedName>
        <fullName evidence="2">Uncharacterized protein</fullName>
    </submittedName>
</protein>
<name>A0A4U7AW40_9PEZI</name>
<feature type="compositionally biased region" description="Basic residues" evidence="1">
    <location>
        <begin position="581"/>
        <end position="591"/>
    </location>
</feature>
<evidence type="ECO:0000313" key="3">
    <source>
        <dbReference type="Proteomes" id="UP000308133"/>
    </source>
</evidence>
<gene>
    <name evidence="2" type="ORF">C1H76_5030</name>
</gene>
<dbReference type="Proteomes" id="UP000308133">
    <property type="component" value="Unassembled WGS sequence"/>
</dbReference>
<dbReference type="AlphaFoldDB" id="A0A4U7AW40"/>
<feature type="compositionally biased region" description="Basic and acidic residues" evidence="1">
    <location>
        <begin position="271"/>
        <end position="280"/>
    </location>
</feature>
<feature type="compositionally biased region" description="Polar residues" evidence="1">
    <location>
        <begin position="456"/>
        <end position="507"/>
    </location>
</feature>
<evidence type="ECO:0000313" key="2">
    <source>
        <dbReference type="EMBL" id="TKX22713.1"/>
    </source>
</evidence>
<feature type="compositionally biased region" description="Polar residues" evidence="1">
    <location>
        <begin position="189"/>
        <end position="210"/>
    </location>
</feature>
<accession>A0A4U7AW40</accession>
<evidence type="ECO:0000256" key="1">
    <source>
        <dbReference type="SAM" id="MobiDB-lite"/>
    </source>
</evidence>
<feature type="compositionally biased region" description="Polar residues" evidence="1">
    <location>
        <begin position="524"/>
        <end position="539"/>
    </location>
</feature>
<feature type="compositionally biased region" description="Basic and acidic residues" evidence="1">
    <location>
        <begin position="546"/>
        <end position="564"/>
    </location>
</feature>
<feature type="region of interest" description="Disordered" evidence="1">
    <location>
        <begin position="446"/>
        <end position="591"/>
    </location>
</feature>
<comment type="caution">
    <text evidence="2">The sequence shown here is derived from an EMBL/GenBank/DDBJ whole genome shotgun (WGS) entry which is preliminary data.</text>
</comment>
<feature type="compositionally biased region" description="Low complexity" evidence="1">
    <location>
        <begin position="350"/>
        <end position="367"/>
    </location>
</feature>
<feature type="region of interest" description="Disordered" evidence="1">
    <location>
        <begin position="236"/>
        <end position="398"/>
    </location>
</feature>